<dbReference type="PANTHER" id="PTHR13451:SF0">
    <property type="entry name" value="CROSSOVER JUNCTION ENDONUCLEASE MUS81"/>
    <property type="match status" value="1"/>
</dbReference>
<evidence type="ECO:0000256" key="1">
    <source>
        <dbReference type="ARBA" id="ARBA00022801"/>
    </source>
</evidence>
<dbReference type="EMBL" id="MN740706">
    <property type="protein sequence ID" value="QHU09224.1"/>
    <property type="molecule type" value="Genomic_DNA"/>
</dbReference>
<feature type="domain" description="ERCC4" evidence="2">
    <location>
        <begin position="2"/>
        <end position="88"/>
    </location>
</feature>
<dbReference type="GO" id="GO:0006308">
    <property type="term" value="P:DNA catabolic process"/>
    <property type="evidence" value="ECO:0007669"/>
    <property type="project" value="InterPro"/>
</dbReference>
<organism evidence="3">
    <name type="scientific">viral metagenome</name>
    <dbReference type="NCBI Taxonomy" id="1070528"/>
    <lineage>
        <taxon>unclassified sequences</taxon>
        <taxon>metagenomes</taxon>
        <taxon>organismal metagenomes</taxon>
    </lineage>
</organism>
<sequence length="246" mass="28257">MLIKLDYREHDLNTILSQSGENIETCNLPIGDIVICDDTGKEILIIERKTLSDLASSICDGRYNEQSFRLNQCSLHNHAIFYLIEGDLRKFQPRSFGRPITKEILISTMTTMSYTKGFSIYRTMDVQESALWILQTTHKLSKLKEPFYYNDPDSKTVPYVDVKHNIKKNNITPDNIGILMLSQIPLVSTVSAKAVLTKYKSISNLLTIIREDPNDLYKVHMITRDGKERKLSKSCILNIIDFMKDT</sequence>
<accession>A0A6C0JZM3</accession>
<dbReference type="SUPFAM" id="SSF52980">
    <property type="entry name" value="Restriction endonuclease-like"/>
    <property type="match status" value="1"/>
</dbReference>
<dbReference type="InterPro" id="IPR006166">
    <property type="entry name" value="ERCC4_domain"/>
</dbReference>
<dbReference type="GO" id="GO:0000712">
    <property type="term" value="P:resolution of meiotic recombination intermediates"/>
    <property type="evidence" value="ECO:0007669"/>
    <property type="project" value="TreeGrafter"/>
</dbReference>
<evidence type="ECO:0000313" key="3">
    <source>
        <dbReference type="EMBL" id="QHU09224.1"/>
    </source>
</evidence>
<dbReference type="InterPro" id="IPR047416">
    <property type="entry name" value="XPF_nuclease_Mus81"/>
</dbReference>
<dbReference type="GO" id="GO:0005634">
    <property type="term" value="C:nucleus"/>
    <property type="evidence" value="ECO:0007669"/>
    <property type="project" value="TreeGrafter"/>
</dbReference>
<proteinExistence type="predicted"/>
<dbReference type="SMART" id="SM00891">
    <property type="entry name" value="ERCC4"/>
    <property type="match status" value="1"/>
</dbReference>
<dbReference type="GO" id="GO:0048476">
    <property type="term" value="C:Holliday junction resolvase complex"/>
    <property type="evidence" value="ECO:0007669"/>
    <property type="project" value="TreeGrafter"/>
</dbReference>
<reference evidence="3" key="1">
    <citation type="journal article" date="2020" name="Nature">
        <title>Giant virus diversity and host interactions through global metagenomics.</title>
        <authorList>
            <person name="Schulz F."/>
            <person name="Roux S."/>
            <person name="Paez-Espino D."/>
            <person name="Jungbluth S."/>
            <person name="Walsh D.A."/>
            <person name="Denef V.J."/>
            <person name="McMahon K.D."/>
            <person name="Konstantinidis K.T."/>
            <person name="Eloe-Fadrosh E.A."/>
            <person name="Kyrpides N.C."/>
            <person name="Woyke T."/>
        </authorList>
    </citation>
    <scope>NUCLEOTIDE SEQUENCE</scope>
    <source>
        <strain evidence="3">GVMAG-S-1074260-58</strain>
    </source>
</reference>
<dbReference type="InterPro" id="IPR033309">
    <property type="entry name" value="Mus81"/>
</dbReference>
<dbReference type="GO" id="GO:0008821">
    <property type="term" value="F:crossover junction DNA endonuclease activity"/>
    <property type="evidence" value="ECO:0007669"/>
    <property type="project" value="InterPro"/>
</dbReference>
<name>A0A6C0JZM3_9ZZZZ</name>
<protein>
    <recommendedName>
        <fullName evidence="2">ERCC4 domain-containing protein</fullName>
    </recommendedName>
</protein>
<dbReference type="GO" id="GO:0031573">
    <property type="term" value="P:mitotic intra-S DNA damage checkpoint signaling"/>
    <property type="evidence" value="ECO:0007669"/>
    <property type="project" value="TreeGrafter"/>
</dbReference>
<keyword evidence="1" id="KW-0378">Hydrolase</keyword>
<dbReference type="InterPro" id="IPR011335">
    <property type="entry name" value="Restrct_endonuc-II-like"/>
</dbReference>
<dbReference type="Gene3D" id="3.40.50.10130">
    <property type="match status" value="1"/>
</dbReference>
<evidence type="ECO:0000259" key="2">
    <source>
        <dbReference type="SMART" id="SM00891"/>
    </source>
</evidence>
<dbReference type="GO" id="GO:0048257">
    <property type="term" value="F:3'-flap endonuclease activity"/>
    <property type="evidence" value="ECO:0007669"/>
    <property type="project" value="TreeGrafter"/>
</dbReference>
<dbReference type="AlphaFoldDB" id="A0A6C0JZM3"/>
<dbReference type="GO" id="GO:0000727">
    <property type="term" value="P:double-strand break repair via break-induced replication"/>
    <property type="evidence" value="ECO:0007669"/>
    <property type="project" value="TreeGrafter"/>
</dbReference>
<dbReference type="GO" id="GO:0003677">
    <property type="term" value="F:DNA binding"/>
    <property type="evidence" value="ECO:0007669"/>
    <property type="project" value="InterPro"/>
</dbReference>
<dbReference type="Pfam" id="PF02732">
    <property type="entry name" value="ERCC4"/>
    <property type="match status" value="1"/>
</dbReference>
<dbReference type="PANTHER" id="PTHR13451">
    <property type="entry name" value="CLASS II CROSSOVER JUNCTION ENDONUCLEASE MUS81"/>
    <property type="match status" value="1"/>
</dbReference>
<dbReference type="CDD" id="cd20074">
    <property type="entry name" value="XPF_nuclease_Mus81"/>
    <property type="match status" value="1"/>
</dbReference>